<dbReference type="EMBL" id="CP002046">
    <property type="protein sequence ID" value="EAP86028.1"/>
    <property type="molecule type" value="Genomic_DNA"/>
</dbReference>
<evidence type="ECO:0000313" key="1">
    <source>
        <dbReference type="EMBL" id="EAP86028.1"/>
    </source>
</evidence>
<proteinExistence type="predicted"/>
<accession>A3UBM7</accession>
<dbReference type="RefSeq" id="WP_013187414.1">
    <property type="nucleotide sequence ID" value="NC_014230.1"/>
</dbReference>
<organism evidence="1 2">
    <name type="scientific">Croceibacter atlanticus (strain ATCC BAA-628 / JCM 21780 / CIP 108009 / IAM 15332 / KCTC 12090 / HTCC2559)</name>
    <dbReference type="NCBI Taxonomy" id="216432"/>
    <lineage>
        <taxon>Bacteria</taxon>
        <taxon>Pseudomonadati</taxon>
        <taxon>Bacteroidota</taxon>
        <taxon>Flavobacteriia</taxon>
        <taxon>Flavobacteriales</taxon>
        <taxon>Flavobacteriaceae</taxon>
        <taxon>Croceibacter</taxon>
    </lineage>
</organism>
<dbReference type="HOGENOM" id="CLU_799126_0_0_10"/>
<reference evidence="1 2" key="1">
    <citation type="journal article" date="2010" name="J. Bacteriol.">
        <title>The complete genome sequence of Croceibacter atlanticus HTCC2559T.</title>
        <authorList>
            <person name="Oh H.M."/>
            <person name="Kang I."/>
            <person name="Ferriera S."/>
            <person name="Giovannoni S.J."/>
            <person name="Cho J.C."/>
        </authorList>
    </citation>
    <scope>NUCLEOTIDE SEQUENCE [LARGE SCALE GENOMIC DNA]</scope>
    <source>
        <strain evidence="2">ATCC BAA-628 / HTCC2559 / KCTC 12090</strain>
    </source>
</reference>
<dbReference type="STRING" id="216432.CA2559_08346"/>
<sequence>MSLNQIVTPLDSATLETKEQYVFYHHIVTHAIDVVLKGLETHSLCNTQEVVLIKQYMKLFLYSLEMMRVKYKYDEEHHMKIDVTESGFPNYLEFRYLINDLALRNEHINRLPKVEELKEKFLDTLLKDKTHISEHQLFQAAYIVYYSDVEEHKIFKRFIQGKILKANAHNAQYMVSWCFYDVSLNRPFLNFMYFDYSGDVEDLKDDLYTVLLSTADRSMSLDTLAYLIDKKLYKVYPKLLRRLDLGPIHSVFAKDENIFTHQILKSIVSKDLPLSSYALTLSIDNLTTKGTFKEGSFFMKQTLQHWDKQPTEKYLFAPHRVLQMLYHNVPETITRLSKSPFLIDDLEIDLKKKEH</sequence>
<evidence type="ECO:0000313" key="2">
    <source>
        <dbReference type="Proteomes" id="UP000002297"/>
    </source>
</evidence>
<dbReference type="KEGG" id="cat:CA2559_08346"/>
<keyword evidence="2" id="KW-1185">Reference proteome</keyword>
<name>A3UBM7_CROAH</name>
<dbReference type="Proteomes" id="UP000002297">
    <property type="component" value="Chromosome"/>
</dbReference>
<dbReference type="OrthoDB" id="1196563at2"/>
<dbReference type="AlphaFoldDB" id="A3UBM7"/>
<dbReference type="GeneID" id="89453422"/>
<gene>
    <name evidence="1" type="ordered locus">CA2559_08346</name>
</gene>
<dbReference type="eggNOG" id="ENOG502Z8RX">
    <property type="taxonomic scope" value="Bacteria"/>
</dbReference>
<protein>
    <submittedName>
        <fullName evidence="1">Uncharacterized protein</fullName>
    </submittedName>
</protein>